<evidence type="ECO:0000259" key="6">
    <source>
        <dbReference type="Pfam" id="PF00945"/>
    </source>
</evidence>
<dbReference type="InterPro" id="IPR023330">
    <property type="entry name" value="Rhabdovirus_ncapsid_N"/>
</dbReference>
<dbReference type="Pfam" id="PF00945">
    <property type="entry name" value="Rhabdo_ncap"/>
    <property type="match status" value="1"/>
</dbReference>
<dbReference type="WBParaSite" id="EVEC_0000041201-mRNA-1">
    <property type="protein sequence ID" value="EVEC_0000041201-mRNA-1"/>
    <property type="gene ID" value="EVEC_0000041201"/>
</dbReference>
<dbReference type="InterPro" id="IPR023331">
    <property type="entry name" value="Rhabdovirus_ncapsid_C"/>
</dbReference>
<keyword evidence="4" id="KW-1035">Host cytoplasm</keyword>
<keyword evidence="8" id="KW-1185">Reference proteome</keyword>
<evidence type="ECO:0000313" key="8">
    <source>
        <dbReference type="Proteomes" id="UP000274131"/>
    </source>
</evidence>
<gene>
    <name evidence="7" type="ORF">EVEC_LOCUS279</name>
</gene>
<organism evidence="9">
    <name type="scientific">Enterobius vermicularis</name>
    <name type="common">Human pinworm</name>
    <dbReference type="NCBI Taxonomy" id="51028"/>
    <lineage>
        <taxon>Eukaryota</taxon>
        <taxon>Metazoa</taxon>
        <taxon>Ecdysozoa</taxon>
        <taxon>Nematoda</taxon>
        <taxon>Chromadorea</taxon>
        <taxon>Rhabditida</taxon>
        <taxon>Spirurina</taxon>
        <taxon>Oxyuridomorpha</taxon>
        <taxon>Oxyuroidea</taxon>
        <taxon>Oxyuridae</taxon>
        <taxon>Enterobius</taxon>
    </lineage>
</organism>
<sequence>MIHQGRYALLKHPKDIFKINKLASVIISNLKYQHGDISLCQTILKNSFNFVTDIRALPEYDLAHRTVYNAFHPERHHLDEAAGQKLYTYPYSIEVKPVLTIKVFKPTQGDPFPELSLLSGTLSQDISVYIVHSFLYKAMNVFEIESPTDWTSFKLIICKEKEEVTPLSLFNIQNVEEDWPALSTSTAVASKNKLLGTLAKVLMIYRLGSALQDQGDYISALTSRLEVLYRVHPFNMGNPVGLKLCMAWALDSTYRALAAAIDMFLNRFQSHPLSALRACTLPAFLRDCSTLTSIHSTARCLSIGVHELMEFAFMKELASDIDRTIGRSEHQEMRNPNSYFHYCRELMLIPRSPYSASANPSLFLWCHVIGCLQNKKRSINARYVECDSPNRIVVNAIVITYYLGHHVTAGRYFFREKGPGIEYMQSMLRVMDKTKSSGKVTVVKTLETYLESENEVKDNIKKFFAPAKISLAKARPDSVGALVYQFL</sequence>
<reference evidence="7 8" key="2">
    <citation type="submission" date="2018-10" db="EMBL/GenBank/DDBJ databases">
        <authorList>
            <consortium name="Pathogen Informatics"/>
        </authorList>
    </citation>
    <scope>NUCLEOTIDE SEQUENCE [LARGE SCALE GENOMIC DNA]</scope>
</reference>
<reference evidence="9" key="1">
    <citation type="submission" date="2017-02" db="UniProtKB">
        <authorList>
            <consortium name="WormBaseParasite"/>
        </authorList>
    </citation>
    <scope>IDENTIFICATION</scope>
</reference>
<evidence type="ECO:0000256" key="3">
    <source>
        <dbReference type="ARBA" id="ARBA00022884"/>
    </source>
</evidence>
<evidence type="ECO:0000313" key="7">
    <source>
        <dbReference type="EMBL" id="VDD85136.1"/>
    </source>
</evidence>
<keyword evidence="3" id="KW-0694">RNA-binding</keyword>
<dbReference type="InterPro" id="IPR035961">
    <property type="entry name" value="Rhabdovirus_nucleoprotein-like"/>
</dbReference>
<dbReference type="Gene3D" id="1.10.3610.10">
    <property type="entry name" value="Nucleoprotein"/>
    <property type="match status" value="1"/>
</dbReference>
<comment type="subcellular location">
    <subcellularLocation>
        <location evidence="1">Host cytoplasm</location>
    </subcellularLocation>
    <subcellularLocation>
        <location evidence="2">Virion</location>
    </subcellularLocation>
</comment>
<evidence type="ECO:0000256" key="4">
    <source>
        <dbReference type="ARBA" id="ARBA00023200"/>
    </source>
</evidence>
<name>A0A0N4UT64_ENTVE</name>
<dbReference type="OrthoDB" id="6774217at2759"/>
<dbReference type="InterPro" id="IPR000448">
    <property type="entry name" value="Rhabdo_ncapsid"/>
</dbReference>
<dbReference type="EMBL" id="UXUI01000250">
    <property type="protein sequence ID" value="VDD85136.1"/>
    <property type="molecule type" value="Genomic_DNA"/>
</dbReference>
<evidence type="ECO:0000256" key="5">
    <source>
        <dbReference type="ARBA" id="ARBA00023274"/>
    </source>
</evidence>
<evidence type="ECO:0000313" key="9">
    <source>
        <dbReference type="WBParaSite" id="EVEC_0000041201-mRNA-1"/>
    </source>
</evidence>
<evidence type="ECO:0000256" key="1">
    <source>
        <dbReference type="ARBA" id="ARBA00004192"/>
    </source>
</evidence>
<evidence type="ECO:0000256" key="2">
    <source>
        <dbReference type="ARBA" id="ARBA00004328"/>
    </source>
</evidence>
<feature type="domain" description="Rhabdovirus nucleocapsid" evidence="6">
    <location>
        <begin position="109"/>
        <end position="417"/>
    </location>
</feature>
<dbReference type="GO" id="GO:0030430">
    <property type="term" value="C:host cell cytoplasm"/>
    <property type="evidence" value="ECO:0007669"/>
    <property type="project" value="UniProtKB-SubCell"/>
</dbReference>
<dbReference type="Gene3D" id="1.10.3570.10">
    <property type="entry name" value="Rhabdovirus nucleocapsid protein like domain"/>
    <property type="match status" value="1"/>
</dbReference>
<dbReference type="Proteomes" id="UP000274131">
    <property type="component" value="Unassembled WGS sequence"/>
</dbReference>
<keyword evidence="5" id="KW-0687">Ribonucleoprotein</keyword>
<dbReference type="SUPFAM" id="SSF140809">
    <property type="entry name" value="Rhabdovirus nucleoprotein-like"/>
    <property type="match status" value="1"/>
</dbReference>
<dbReference type="GO" id="GO:1990904">
    <property type="term" value="C:ribonucleoprotein complex"/>
    <property type="evidence" value="ECO:0007669"/>
    <property type="project" value="UniProtKB-KW"/>
</dbReference>
<protein>
    <submittedName>
        <fullName evidence="9">Nucleoprotein</fullName>
    </submittedName>
</protein>
<accession>A0A0N4UT64</accession>
<proteinExistence type="predicted"/>
<dbReference type="AlphaFoldDB" id="A0A0N4UT64"/>
<dbReference type="GO" id="GO:0003723">
    <property type="term" value="F:RNA binding"/>
    <property type="evidence" value="ECO:0007669"/>
    <property type="project" value="UniProtKB-KW"/>
</dbReference>